<dbReference type="EMBL" id="VRSW01000001">
    <property type="protein sequence ID" value="TXK06640.1"/>
    <property type="molecule type" value="Genomic_DNA"/>
</dbReference>
<proteinExistence type="predicted"/>
<dbReference type="OrthoDB" id="3268477at2"/>
<organism evidence="2 3">
    <name type="scientific">Microbacterium mitrae</name>
    <dbReference type="NCBI Taxonomy" id="664640"/>
    <lineage>
        <taxon>Bacteria</taxon>
        <taxon>Bacillati</taxon>
        <taxon>Actinomycetota</taxon>
        <taxon>Actinomycetes</taxon>
        <taxon>Micrococcales</taxon>
        <taxon>Microbacteriaceae</taxon>
        <taxon>Microbacterium</taxon>
    </lineage>
</organism>
<evidence type="ECO:0000256" key="1">
    <source>
        <dbReference type="SAM" id="MobiDB-lite"/>
    </source>
</evidence>
<evidence type="ECO:0000313" key="3">
    <source>
        <dbReference type="Proteomes" id="UP000321196"/>
    </source>
</evidence>
<feature type="region of interest" description="Disordered" evidence="1">
    <location>
        <begin position="46"/>
        <end position="68"/>
    </location>
</feature>
<dbReference type="Proteomes" id="UP000321196">
    <property type="component" value="Unassembled WGS sequence"/>
</dbReference>
<accession>A0A5C8HR60</accession>
<sequence length="68" mass="7433">MADDQYWYNTLTQEVEKGRQSPSPYRLGPFATAAEAADAPAVVKRRSEAWAAEDEADDNWGSASSPAQ</sequence>
<gene>
    <name evidence="2" type="ORF">FVP60_00030</name>
</gene>
<evidence type="ECO:0000313" key="2">
    <source>
        <dbReference type="EMBL" id="TXK06640.1"/>
    </source>
</evidence>
<protein>
    <submittedName>
        <fullName evidence="2">SPOR domain-containing protein</fullName>
    </submittedName>
</protein>
<dbReference type="AlphaFoldDB" id="A0A5C8HR60"/>
<name>A0A5C8HR60_9MICO</name>
<comment type="caution">
    <text evidence="2">The sequence shown here is derived from an EMBL/GenBank/DDBJ whole genome shotgun (WGS) entry which is preliminary data.</text>
</comment>
<keyword evidence="3" id="KW-1185">Reference proteome</keyword>
<reference evidence="2 3" key="1">
    <citation type="submission" date="2019-08" db="EMBL/GenBank/DDBJ databases">
        <authorList>
            <person name="Dong K."/>
        </authorList>
    </citation>
    <scope>NUCLEOTIDE SEQUENCE [LARGE SCALE GENOMIC DNA]</scope>
    <source>
        <strain evidence="2 3">M4-8</strain>
    </source>
</reference>